<evidence type="ECO:0000313" key="1">
    <source>
        <dbReference type="EMBL" id="GAA0148076.1"/>
    </source>
</evidence>
<dbReference type="PANTHER" id="PTHR48475">
    <property type="entry name" value="RIBONUCLEASE H"/>
    <property type="match status" value="1"/>
</dbReference>
<dbReference type="Proteomes" id="UP001454036">
    <property type="component" value="Unassembled WGS sequence"/>
</dbReference>
<keyword evidence="2" id="KW-1185">Reference proteome</keyword>
<organism evidence="1 2">
    <name type="scientific">Lithospermum erythrorhizon</name>
    <name type="common">Purple gromwell</name>
    <name type="synonym">Lithospermum officinale var. erythrorhizon</name>
    <dbReference type="NCBI Taxonomy" id="34254"/>
    <lineage>
        <taxon>Eukaryota</taxon>
        <taxon>Viridiplantae</taxon>
        <taxon>Streptophyta</taxon>
        <taxon>Embryophyta</taxon>
        <taxon>Tracheophyta</taxon>
        <taxon>Spermatophyta</taxon>
        <taxon>Magnoliopsida</taxon>
        <taxon>eudicotyledons</taxon>
        <taxon>Gunneridae</taxon>
        <taxon>Pentapetalae</taxon>
        <taxon>asterids</taxon>
        <taxon>lamiids</taxon>
        <taxon>Boraginales</taxon>
        <taxon>Boraginaceae</taxon>
        <taxon>Boraginoideae</taxon>
        <taxon>Lithospermeae</taxon>
        <taxon>Lithospermum</taxon>
    </lineage>
</organism>
<accession>A0AAV3PAU7</accession>
<protein>
    <submittedName>
        <fullName evidence="1">Uncharacterized protein</fullName>
    </submittedName>
</protein>
<gene>
    <name evidence="1" type="ORF">LIER_07616</name>
</gene>
<name>A0AAV3PAU7_LITER</name>
<dbReference type="AlphaFoldDB" id="A0AAV3PAU7"/>
<proteinExistence type="predicted"/>
<dbReference type="PANTHER" id="PTHR48475:SF1">
    <property type="entry name" value="RNASE H TYPE-1 DOMAIN-CONTAINING PROTEIN"/>
    <property type="match status" value="1"/>
</dbReference>
<comment type="caution">
    <text evidence="1">The sequence shown here is derived from an EMBL/GenBank/DDBJ whole genome shotgun (WGS) entry which is preliminary data.</text>
</comment>
<reference evidence="1 2" key="1">
    <citation type="submission" date="2024-01" db="EMBL/GenBank/DDBJ databases">
        <title>The complete chloroplast genome sequence of Lithospermum erythrorhizon: insights into the phylogenetic relationship among Boraginaceae species and the maternal lineages of purple gromwells.</title>
        <authorList>
            <person name="Okada T."/>
            <person name="Watanabe K."/>
        </authorList>
    </citation>
    <scope>NUCLEOTIDE SEQUENCE [LARGE SCALE GENOMIC DNA]</scope>
</reference>
<dbReference type="EMBL" id="BAABME010001181">
    <property type="protein sequence ID" value="GAA0148076.1"/>
    <property type="molecule type" value="Genomic_DNA"/>
</dbReference>
<evidence type="ECO:0000313" key="2">
    <source>
        <dbReference type="Proteomes" id="UP001454036"/>
    </source>
</evidence>
<sequence length="207" mass="23431">MSKPVLSNQLARWYLQLQQFEIIYVLQKAVKEQILADFLADHPLRAEWELCDDLPDEDVMSVEKTPVEDVLQRCSTPRGRRGKCCLHHSTTGYIAILIHTKPEVLKQYGSIPSTHPRVRGEYEVRKPKKMNKQADALAGLASSITYPGKEKVFWRNAITMLVKRQSSSSCCKSTCGKAYPSGAYLMISSEGKLVGPINGRNLKRYYP</sequence>